<dbReference type="EMBL" id="FQWQ01000001">
    <property type="protein sequence ID" value="SHG38891.1"/>
    <property type="molecule type" value="Genomic_DNA"/>
</dbReference>
<reference evidence="5 6" key="1">
    <citation type="submission" date="2016-11" db="EMBL/GenBank/DDBJ databases">
        <authorList>
            <person name="Jaros S."/>
            <person name="Januszkiewicz K."/>
            <person name="Wedrychowicz H."/>
        </authorList>
    </citation>
    <scope>NUCLEOTIDE SEQUENCE [LARGE SCALE GENOMIC DNA]</scope>
    <source>
        <strain evidence="5 6">DSM 24574</strain>
    </source>
</reference>
<keyword evidence="2" id="KW-0680">Restriction system</keyword>
<keyword evidence="3" id="KW-0238">DNA-binding</keyword>
<dbReference type="InterPro" id="IPR052021">
    <property type="entry name" value="Type-I_RS_S_subunit"/>
</dbReference>
<dbReference type="InterPro" id="IPR044946">
    <property type="entry name" value="Restrct_endonuc_typeI_TRD_sf"/>
</dbReference>
<evidence type="ECO:0000313" key="6">
    <source>
        <dbReference type="Proteomes" id="UP000184212"/>
    </source>
</evidence>
<proteinExistence type="inferred from homology"/>
<evidence type="ECO:0000256" key="1">
    <source>
        <dbReference type="ARBA" id="ARBA00010923"/>
    </source>
</evidence>
<organism evidence="5 6">
    <name type="scientific">Chryseolinea serpens</name>
    <dbReference type="NCBI Taxonomy" id="947013"/>
    <lineage>
        <taxon>Bacteria</taxon>
        <taxon>Pseudomonadati</taxon>
        <taxon>Bacteroidota</taxon>
        <taxon>Cytophagia</taxon>
        <taxon>Cytophagales</taxon>
        <taxon>Fulvivirgaceae</taxon>
        <taxon>Chryseolinea</taxon>
    </lineage>
</organism>
<comment type="similarity">
    <text evidence="1">Belongs to the type-I restriction system S methylase family.</text>
</comment>
<feature type="domain" description="Type I restriction modification DNA specificity" evidence="4">
    <location>
        <begin position="11"/>
        <end position="162"/>
    </location>
</feature>
<accession>A0A1M5JEF3</accession>
<evidence type="ECO:0000313" key="5">
    <source>
        <dbReference type="EMBL" id="SHG38891.1"/>
    </source>
</evidence>
<keyword evidence="6" id="KW-1185">Reference proteome</keyword>
<dbReference type="Gene3D" id="3.90.220.20">
    <property type="entry name" value="DNA methylase specificity domains"/>
    <property type="match status" value="1"/>
</dbReference>
<dbReference type="RefSeq" id="WP_073129706.1">
    <property type="nucleotide sequence ID" value="NZ_FQWQ01000001.1"/>
</dbReference>
<evidence type="ECO:0000259" key="4">
    <source>
        <dbReference type="Pfam" id="PF01420"/>
    </source>
</evidence>
<dbReference type="GO" id="GO:0009307">
    <property type="term" value="P:DNA restriction-modification system"/>
    <property type="evidence" value="ECO:0007669"/>
    <property type="project" value="UniProtKB-KW"/>
</dbReference>
<gene>
    <name evidence="5" type="ORF">SAMN04488109_0019</name>
</gene>
<dbReference type="PANTHER" id="PTHR30408">
    <property type="entry name" value="TYPE-1 RESTRICTION ENZYME ECOKI SPECIFICITY PROTEIN"/>
    <property type="match status" value="1"/>
</dbReference>
<dbReference type="Pfam" id="PF01420">
    <property type="entry name" value="Methylase_S"/>
    <property type="match status" value="1"/>
</dbReference>
<dbReference type="Proteomes" id="UP000184212">
    <property type="component" value="Unassembled WGS sequence"/>
</dbReference>
<dbReference type="GO" id="GO:0003677">
    <property type="term" value="F:DNA binding"/>
    <property type="evidence" value="ECO:0007669"/>
    <property type="project" value="UniProtKB-KW"/>
</dbReference>
<dbReference type="AlphaFoldDB" id="A0A1M5JEF3"/>
<evidence type="ECO:0000256" key="3">
    <source>
        <dbReference type="ARBA" id="ARBA00023125"/>
    </source>
</evidence>
<name>A0A1M5JEF3_9BACT</name>
<dbReference type="SUPFAM" id="SSF116734">
    <property type="entry name" value="DNA methylase specificity domain"/>
    <property type="match status" value="1"/>
</dbReference>
<protein>
    <submittedName>
        <fullName evidence="5">Type I restriction modification DNA specificity domain-containing protein</fullName>
    </submittedName>
</protein>
<dbReference type="OrthoDB" id="1002506at2"/>
<dbReference type="PANTHER" id="PTHR30408:SF12">
    <property type="entry name" value="TYPE I RESTRICTION ENZYME MJAVIII SPECIFICITY SUBUNIT"/>
    <property type="match status" value="1"/>
</dbReference>
<evidence type="ECO:0000256" key="2">
    <source>
        <dbReference type="ARBA" id="ARBA00022747"/>
    </source>
</evidence>
<sequence>MVTKRNIKTVVSSIFSGYSFRKRVTPEPGGELRVIQMKDLSNRYSAIKADTLTTVLSRKINPSSFLQPGDILFIAKGAHNFAIVFELNLPKAIASSAFFVLRPDPEKIVPGYLAWYLNQSAVQQFFLNNASGSHMPNVAKTTLERVTVIIPSEDIQHKIVSIDKLVKKEELLLRKIMQKKQRVVTQALMKIVETK</sequence>
<dbReference type="STRING" id="947013.SAMN04488109_0019"/>
<dbReference type="CDD" id="cd16961">
    <property type="entry name" value="RMtype1_S_TRD-CR_like"/>
    <property type="match status" value="1"/>
</dbReference>
<dbReference type="InterPro" id="IPR000055">
    <property type="entry name" value="Restrct_endonuc_typeI_TRD"/>
</dbReference>